<dbReference type="RefSeq" id="NP_041984.1">
    <property type="nucleotide sequence ID" value="NC_001604.1"/>
</dbReference>
<evidence type="ECO:0000313" key="1">
    <source>
        <dbReference type="EMBL" id="AVH85545.1"/>
    </source>
</evidence>
<dbReference type="EMBL" id="MG833025">
    <property type="protein sequence ID" value="AVH85545.1"/>
    <property type="molecule type" value="Genomic_DNA"/>
</dbReference>
<dbReference type="KEGG" id="vg:1261041"/>
<organism evidence="1 2">
    <name type="scientific">Escherichia phage T7</name>
    <name type="common">Bacteriophage T7</name>
    <dbReference type="NCBI Taxonomy" id="10760"/>
    <lineage>
        <taxon>Viruses</taxon>
        <taxon>Duplodnaviria</taxon>
        <taxon>Heunggongvirae</taxon>
        <taxon>Uroviricota</taxon>
        <taxon>Caudoviricetes</taxon>
        <taxon>Autographivirales</taxon>
        <taxon>Autotranscriptaviridae</taxon>
        <taxon>Studiervirinae</taxon>
        <taxon>Teseptimavirus</taxon>
        <taxon>Teseptimavirus T7</taxon>
    </lineage>
</organism>
<dbReference type="OrthoDB" id="16719at10239"/>
<name>A0A2P0ZKP2_BPT7</name>
<evidence type="ECO:0000313" key="2">
    <source>
        <dbReference type="Proteomes" id="UP000244529"/>
    </source>
</evidence>
<sequence length="169" mass="18713">MAMTKKFKVSFDVTAKMSSDVQAILEKDMLHLCKQVGSGAIVPNGKQKEMIVQFLTHGMEGLMTFVVRTSFREAIKDMHEEYADKDSFKQSPATVREVFLMSDYLKVLQAIKSCPKTFQSNYVRNNASLVAEAASRGHISCLTTSGRNGGAWEITASGTRFLKRMGGCV</sequence>
<dbReference type="Proteomes" id="UP000244529">
    <property type="component" value="Segment"/>
</dbReference>
<proteinExistence type="predicted"/>
<organismHost>
    <name type="scientific">Escherichia coli</name>
    <dbReference type="NCBI Taxonomy" id="562"/>
</organismHost>
<protein>
    <submittedName>
        <fullName evidence="1">Uncharacterized protein</fullName>
    </submittedName>
</protein>
<reference evidence="1 2" key="1">
    <citation type="submission" date="2018-01" db="EMBL/GenBank/DDBJ databases">
        <title>Viral Attenuation by Engineered Protein Fragmentation.</title>
        <authorList>
            <person name="Garry D.J."/>
            <person name="Molineux I.J."/>
            <person name="Ellington A.D."/>
            <person name="Bull J.J."/>
        </authorList>
    </citation>
    <scope>NUCLEOTIDE SEQUENCE [LARGE SCALE GENOMIC DNA]</scope>
    <source>
        <strain evidence="1 2">T7Del1revsplitRNAP</strain>
    </source>
</reference>
<gene>
    <name evidence="1" type="ORF">mT7_p31</name>
</gene>
<accession>A0A2P0ZKP2</accession>
<dbReference type="SMR" id="A0A2P0ZKP2"/>
<dbReference type="InterPro" id="IPR022611">
    <property type="entry name" value="Phage_T7_5.5"/>
</dbReference>
<dbReference type="Pfam" id="PF11247">
    <property type="entry name" value="Phage_T7_55"/>
    <property type="match status" value="1"/>
</dbReference>